<keyword evidence="2" id="KW-0472">Membrane</keyword>
<accession>A0A4Y8R796</accession>
<dbReference type="InterPro" id="IPR029013">
    <property type="entry name" value="HP0062-like_sf"/>
</dbReference>
<protein>
    <recommendedName>
        <fullName evidence="5">WXG100 family type VII secretion target</fullName>
    </recommendedName>
</protein>
<evidence type="ECO:0000313" key="4">
    <source>
        <dbReference type="Proteomes" id="UP000298003"/>
    </source>
</evidence>
<evidence type="ECO:0000256" key="2">
    <source>
        <dbReference type="SAM" id="Phobius"/>
    </source>
</evidence>
<reference evidence="3 4" key="1">
    <citation type="submission" date="2019-03" db="EMBL/GenBank/DDBJ databases">
        <title>Cellulosimicrobium funkei JCM14302 Assembly.</title>
        <authorList>
            <person name="Dou T."/>
        </authorList>
    </citation>
    <scope>NUCLEOTIDE SEQUENCE [LARGE SCALE GENOMIC DNA]</scope>
    <source>
        <strain evidence="3 4">JCM 14302</strain>
    </source>
</reference>
<dbReference type="EMBL" id="SOZH01000001">
    <property type="protein sequence ID" value="TFF17260.1"/>
    <property type="molecule type" value="Genomic_DNA"/>
</dbReference>
<feature type="transmembrane region" description="Helical" evidence="2">
    <location>
        <begin position="252"/>
        <end position="272"/>
    </location>
</feature>
<keyword evidence="2" id="KW-0812">Transmembrane</keyword>
<name>A0A4Y8R796_9MICO</name>
<proteinExistence type="predicted"/>
<feature type="transmembrane region" description="Helical" evidence="2">
    <location>
        <begin position="227"/>
        <end position="246"/>
    </location>
</feature>
<dbReference type="GeneID" id="95682914"/>
<gene>
    <name evidence="3" type="ORF">E1O70_00165</name>
</gene>
<organism evidence="3 4">
    <name type="scientific">Cellulosimicrobium funkei</name>
    <dbReference type="NCBI Taxonomy" id="264251"/>
    <lineage>
        <taxon>Bacteria</taxon>
        <taxon>Bacillati</taxon>
        <taxon>Actinomycetota</taxon>
        <taxon>Actinomycetes</taxon>
        <taxon>Micrococcales</taxon>
        <taxon>Promicromonosporaceae</taxon>
        <taxon>Cellulosimicrobium</taxon>
    </lineage>
</organism>
<dbReference type="Gene3D" id="1.10.287.1060">
    <property type="entry name" value="ESAT-6-like"/>
    <property type="match status" value="1"/>
</dbReference>
<sequence length="334" mass="33229">MSGMWGADVNELRRLAQSLRSASDQLVSTTSEVSGLVEAAGRWQGGDADQFRSEWTGTSVALLRGVSQTLSEASQAVLRHADQQFATSTEGGSIPSPGVPGPVVPTGPGGGPPGAGDPLDGSIWDVGDTALSAWGAGSGAWIAYRTFLAARGFLDASRLAALSPAAASALQLTRGMAVGDALSVLGRATTFSRFMGFAGGAAGVVGGINQIVNTQYDGVRGGVDRGMGVLSVIGGAGTMAIAAGLLTNPVGIAVVAGAAAVAGVWALGNLVYDNWDSITGFFSDPGPYLADGWNDVTSFVGDAADTIGDVASDVGDAIGDGLSAAGDFIGGLFS</sequence>
<evidence type="ECO:0000256" key="1">
    <source>
        <dbReference type="SAM" id="MobiDB-lite"/>
    </source>
</evidence>
<dbReference type="RefSeq" id="WP_128957679.1">
    <property type="nucleotide sequence ID" value="NZ_SOZH01000001.1"/>
</dbReference>
<dbReference type="AlphaFoldDB" id="A0A4Y8R796"/>
<keyword evidence="4" id="KW-1185">Reference proteome</keyword>
<feature type="region of interest" description="Disordered" evidence="1">
    <location>
        <begin position="84"/>
        <end position="119"/>
    </location>
</feature>
<dbReference type="Proteomes" id="UP000298003">
    <property type="component" value="Unassembled WGS sequence"/>
</dbReference>
<keyword evidence="2" id="KW-1133">Transmembrane helix</keyword>
<evidence type="ECO:0000313" key="3">
    <source>
        <dbReference type="EMBL" id="TFF17260.1"/>
    </source>
</evidence>
<comment type="caution">
    <text evidence="3">The sequence shown here is derived from an EMBL/GenBank/DDBJ whole genome shotgun (WGS) entry which is preliminary data.</text>
</comment>
<dbReference type="SUPFAM" id="SSF158414">
    <property type="entry name" value="HP0062-like"/>
    <property type="match status" value="1"/>
</dbReference>
<evidence type="ECO:0008006" key="5">
    <source>
        <dbReference type="Google" id="ProtNLM"/>
    </source>
</evidence>